<gene>
    <name evidence="2" type="ORF">FXV77_05530</name>
</gene>
<proteinExistence type="predicted"/>
<evidence type="ECO:0000256" key="1">
    <source>
        <dbReference type="SAM" id="MobiDB-lite"/>
    </source>
</evidence>
<dbReference type="Proteomes" id="UP000322362">
    <property type="component" value="Unassembled WGS sequence"/>
</dbReference>
<sequence length="200" mass="22454">MGTTPKHIKKGAREVTSLSSSPICKEFIKSIPHKPLLIEFAVLLIEAGDWENERCPLWKIRSSVGNIPYIQLAIKTSRKNKESMDFLPTPTASEGRRGSSRKLTTENEKVKNVSMKGVSYGISISQLAEQGFLPTPTSRLWKADCSVDRKNGYLEDSIASVVSEEDKRAKINPIFLSAMMGFPLEWIRLPFQNKKNETVI</sequence>
<dbReference type="AlphaFoldDB" id="A0A5D4H9B7"/>
<dbReference type="RefSeq" id="WP_148918207.1">
    <property type="nucleotide sequence ID" value="NZ_VTAV01000002.1"/>
</dbReference>
<protein>
    <submittedName>
        <fullName evidence="2">Uncharacterized protein</fullName>
    </submittedName>
</protein>
<organism evidence="2 3">
    <name type="scientific">Sphingobacterium phlebotomi</name>
    <dbReference type="NCBI Taxonomy" id="2605433"/>
    <lineage>
        <taxon>Bacteria</taxon>
        <taxon>Pseudomonadati</taxon>
        <taxon>Bacteroidota</taxon>
        <taxon>Sphingobacteriia</taxon>
        <taxon>Sphingobacteriales</taxon>
        <taxon>Sphingobacteriaceae</taxon>
        <taxon>Sphingobacterium</taxon>
    </lineage>
</organism>
<feature type="region of interest" description="Disordered" evidence="1">
    <location>
        <begin position="81"/>
        <end position="103"/>
    </location>
</feature>
<name>A0A5D4H9B7_9SPHI</name>
<evidence type="ECO:0000313" key="3">
    <source>
        <dbReference type="Proteomes" id="UP000322362"/>
    </source>
</evidence>
<comment type="caution">
    <text evidence="2">The sequence shown here is derived from an EMBL/GenBank/DDBJ whole genome shotgun (WGS) entry which is preliminary data.</text>
</comment>
<keyword evidence="3" id="KW-1185">Reference proteome</keyword>
<reference evidence="2 3" key="1">
    <citation type="submission" date="2019-08" db="EMBL/GenBank/DDBJ databases">
        <title>Phlebobacter frassis gen. nov. sp. nov., a new member of family Sphingobacteriaceae isolated from sand fly rearing media.</title>
        <authorList>
            <person name="Kakumanu M.L."/>
            <person name="Marayati B.F."/>
            <person name="Wada-Katsumata A."/>
            <person name="Wasserberg G."/>
            <person name="Schal C."/>
            <person name="Apperson C.S."/>
            <person name="Ponnusamy L."/>
        </authorList>
    </citation>
    <scope>NUCLEOTIDE SEQUENCE [LARGE SCALE GENOMIC DNA]</scope>
    <source>
        <strain evidence="2 3">SSI9</strain>
    </source>
</reference>
<evidence type="ECO:0000313" key="2">
    <source>
        <dbReference type="EMBL" id="TYR37466.1"/>
    </source>
</evidence>
<accession>A0A5D4H9B7</accession>
<dbReference type="EMBL" id="VTAV01000002">
    <property type="protein sequence ID" value="TYR37466.1"/>
    <property type="molecule type" value="Genomic_DNA"/>
</dbReference>